<feature type="compositionally biased region" description="Low complexity" evidence="1">
    <location>
        <begin position="2340"/>
        <end position="2357"/>
    </location>
</feature>
<evidence type="ECO:0000313" key="2">
    <source>
        <dbReference type="EMBL" id="EAR84401.2"/>
    </source>
</evidence>
<feature type="compositionally biased region" description="Basic and acidic residues" evidence="1">
    <location>
        <begin position="1811"/>
        <end position="1825"/>
    </location>
</feature>
<feature type="compositionally biased region" description="Polar residues" evidence="1">
    <location>
        <begin position="602"/>
        <end position="615"/>
    </location>
</feature>
<feature type="region of interest" description="Disordered" evidence="1">
    <location>
        <begin position="1738"/>
        <end position="1828"/>
    </location>
</feature>
<feature type="region of interest" description="Disordered" evidence="1">
    <location>
        <begin position="2665"/>
        <end position="2704"/>
    </location>
</feature>
<organism evidence="2 3">
    <name type="scientific">Tetrahymena thermophila (strain SB210)</name>
    <dbReference type="NCBI Taxonomy" id="312017"/>
    <lineage>
        <taxon>Eukaryota</taxon>
        <taxon>Sar</taxon>
        <taxon>Alveolata</taxon>
        <taxon>Ciliophora</taxon>
        <taxon>Intramacronucleata</taxon>
        <taxon>Oligohymenophorea</taxon>
        <taxon>Hymenostomatida</taxon>
        <taxon>Tetrahymenina</taxon>
        <taxon>Tetrahymenidae</taxon>
        <taxon>Tetrahymena</taxon>
    </lineage>
</organism>
<dbReference type="Proteomes" id="UP000009168">
    <property type="component" value="Unassembled WGS sequence"/>
</dbReference>
<feature type="compositionally biased region" description="Low complexity" evidence="1">
    <location>
        <begin position="2400"/>
        <end position="2424"/>
    </location>
</feature>
<keyword evidence="3" id="KW-1185">Reference proteome</keyword>
<feature type="compositionally biased region" description="Low complexity" evidence="1">
    <location>
        <begin position="1891"/>
        <end position="1900"/>
    </location>
</feature>
<dbReference type="HOGENOM" id="CLU_227242_0_0_1"/>
<name>Q22GD0_TETTS</name>
<feature type="compositionally biased region" description="Polar residues" evidence="1">
    <location>
        <begin position="1569"/>
        <end position="1586"/>
    </location>
</feature>
<dbReference type="InParanoid" id="Q22GD0"/>
<dbReference type="GeneID" id="7830311"/>
<feature type="compositionally biased region" description="Polar residues" evidence="1">
    <location>
        <begin position="2425"/>
        <end position="2434"/>
    </location>
</feature>
<feature type="compositionally biased region" description="Polar residues" evidence="1">
    <location>
        <begin position="1593"/>
        <end position="1603"/>
    </location>
</feature>
<feature type="compositionally biased region" description="Basic and acidic residues" evidence="1">
    <location>
        <begin position="1842"/>
        <end position="1858"/>
    </location>
</feature>
<gene>
    <name evidence="2" type="ORF">TTHERM_00703930</name>
</gene>
<feature type="region of interest" description="Disordered" evidence="1">
    <location>
        <begin position="25"/>
        <end position="103"/>
    </location>
</feature>
<feature type="compositionally biased region" description="Polar residues" evidence="1">
    <location>
        <begin position="2126"/>
        <end position="2136"/>
    </location>
</feature>
<feature type="region of interest" description="Disordered" evidence="1">
    <location>
        <begin position="1842"/>
        <end position="1943"/>
    </location>
</feature>
<evidence type="ECO:0000313" key="3">
    <source>
        <dbReference type="Proteomes" id="UP000009168"/>
    </source>
</evidence>
<feature type="region of interest" description="Disordered" evidence="1">
    <location>
        <begin position="2029"/>
        <end position="2082"/>
    </location>
</feature>
<feature type="compositionally biased region" description="Low complexity" evidence="1">
    <location>
        <begin position="2137"/>
        <end position="2150"/>
    </location>
</feature>
<feature type="region of interest" description="Disordered" evidence="1">
    <location>
        <begin position="2397"/>
        <end position="2437"/>
    </location>
</feature>
<feature type="compositionally biased region" description="Low complexity" evidence="1">
    <location>
        <begin position="2665"/>
        <end position="2676"/>
    </location>
</feature>
<feature type="compositionally biased region" description="Acidic residues" evidence="1">
    <location>
        <begin position="1782"/>
        <end position="1796"/>
    </location>
</feature>
<feature type="region of interest" description="Disordered" evidence="1">
    <location>
        <begin position="215"/>
        <end position="246"/>
    </location>
</feature>
<dbReference type="KEGG" id="tet:TTHERM_00703930"/>
<feature type="compositionally biased region" description="Polar residues" evidence="1">
    <location>
        <begin position="2232"/>
        <end position="2248"/>
    </location>
</feature>
<sequence length="2761" mass="314194">MSLQPTQSSRLSNLSQSRKIIKTQRSVTYKTINPTDKMSQSLEPETYVSPKSQPSVPQLKINSQMSLTPGSSKMGDSQIKDQQQQMNSNTSFQNRYPESQQNLRNQDAQSFVSNQGINNNTKKRSEMHILTPKDFSQNQSFVSSAVFQINSTIPISQQGYIQNARQNTQPIQSQQVQSVITYQRAPISNQQQPQQQEVVVQQQKGVQVDASLANRQVTDSSIQNNSSIVQSPHESRQNIRSSQSLQPSQPIYIAQQFQATQNRPYKFNIPLEKAQNMQYQNQAINTPLQSDRSIPASKPGISENRLKSQQSLQATVLPDTKQEQIGAATNQTKAQESIYSQQTNIQEKANLRGESAPPYPINYSAMTSLASSFQPSHQISQNNYLLQSNNDMYLVNNNLNTSVFNVVVNDQDGLVDQIKRGRIESQQQNSVSKNQSPDTKKGIQNSAFIDYSYKKSITDKVLAIQVQQTKLQFDEIPLSEIIGRPPLYEQQPIHKIVDKPIQNEQKDILPVSSPQFGSLSIPPQNQNIQVSQVPQVIDEIKMGVSSFSNAQQVDKNYESLQKENKETSQIADVGKSDKIAALQEVKLESIIQAQNITISELSQTNKRSSNRSSTVDPLAQKKEGSFTPSQAKLLEELKQEQKVRESVYRDKSQIDISSKILVVDQSNTKETSASGRSISSDPYKGLNSFSQKYDGIVGQQLEQTFIKDQKFIGNDLVKNYLNFGVPSQMVSSVYQNQNTQDATKQINSDVSQEETVKKTSKNKEEKVEQIIPVQIPIDNQSTTANSFAQNPSNYLLNNNIQVYATQISSLNNPILSTTNNSNGNTIPINNTNPSNNNPIPVENSFANNNGTSNNISIANNPSNNSTSNFVSNYISNLTGQQNGISEGANSAINAINSTFNQQYSSLSSNYQVQNNTQASKPVIDLSSMSTEDYIKYKQTQFLEEQRSKSEQPNKQLLTEFRNPEQITTTVTTFTTYKVQSPALLNQVNTRSSSNIISSIPQYDSYKPINQNNNNTKGSQYIASSSITNQFDSFKPTTQQLTQFESKTNQNSDVTQQNYTPNPLVTSYQQTSFIQNNVSAKLPDNDQKTDQIQTFERQNLHKEKLHSRQNSDEDVKKASKNQEIQQSQSLSNYPQLNNNNSFGIQKIQNDENQKQVKELVEEKRKLREVKSVDHLMVQRRFVDPQIEEEVKGWVNPIFEEFIRKNFSGGNYNEKDIQEFIKRSKSEIGLGANNSISSIYIEEQLKQLIEQQKKLIDQQNVQITLQNEVQKSQLFANSHMSSPHIYANKYNENILLQNQLNNSNTKSNSQLLGTLSSDNQLHHQSNLNLQNIAQLNQYQTSYQNHKNSNVSPLSQNSSAFHPFNSQPYKSANPSNFNGQDLRFYMNSSVAGSTTTDNHHRIVSCFDQVVEQQNIPIDYNLTQSGLHDDINKSDLKNQQNIFTTHQSISPVNAVHKEASLSQRNFLQNSSPFTPNQQQQNPLGSINSILKENSNKLCATAQSEQDNRQNLQLDNINPNDEELLIEDLTPFNNKRQTIERQEEAKQQLHGGEINQENIEGDQKYSQTFQSFNKNQNADCNSSQEAGTMRGNTDRQSSRIQHSQSMKTDQGCEDAEDEYENIPKYFSENNSVRDNRESNYSVNQNKQSKFQQNRADDSYSSSSPNLSDREEMVQVDEIQTQEKKVKKSANKGGKKIMNMSNDGKITEESYSNKNDGSQLTSLNINLYKLQNQQDNFIVGEYTPQNNQENESHQSLPEQNASPSPKSRQQNQENIYQTPNEKQKDNEKEDDDDILEEAEENQTQENNLKIADILDEQSGHNEEDRSQENQKLRISIQDAIPLEKVEEVDQEYHKEAPNNISDKKIPKKNKSEVQLQQSQLSKKPNIPRSSSSLAIQKSGSSLSLSKILRKSELSQSSESNLTASEFIKRSKQNLEQKRKESKESQDSGTFIVFQDIQQHVQDKIQKYNQKKVQQNNFKQDTIIEDLQSSRSNNNSAQKDQQEIQKQKAKQLILNEDLQKTPQNIFNILNNKASSLKKRSTEKQSPNSIRTPQKFEQNSGIKIDFQKIKSGSKEEITSSNNKEELKNSSFKQKGEVLKVQLKSHKELGIGSKSPKDTVKQQDKKKQVKADKTSVFNISQSTVKSPNQSQIQSPQSESLKATIKKLQEGGEEFNLNKNAKQTKKKEKQQEQKVFILHKNQTFEASQSNTQKPISRHNTDQPIESKSSQFKKLTDSDRKNSPSYKITLSTQGTSDRNKISITPVTQNTQTKVKSVQKEQSQPLQVKISGKNITKEQQNLQTSQNQKFASSSTLNDNDQNTLNLYQRYQEKKIQDKELSTSQVFQRKKSINSNQNSNQNINVSQTNQEQEYQTSQSLKSPENIYQQNQNLRFQQQQYLNNQTKQIDHEQNANQNQQSQIQSQKQQPIYSSSKQSESPLQLKNQSQLQAYKQKQKEQLEKIESKLQQEEQEYQVLINSQTQPTIDATIMKSGKHLSPSQSEQSASQTVNRLFTSNPTLNTNKNLATNISQQQMQSQSSYSNNLNSHEVNYTQDYEDYLYQEYIKDQRELMIQKNIQEGINSGQLTEEQQKYLQELEQENRMKFQEFMKRNVEWVQEKERKIREWQQQKANLEMQECTFKPLINSQSSLDNNKPVYVPSTKSSRLLEEQNKLKINSQQNSINQISSQKSIKKSLQASRVGSNTQIQDPNVSRKFSNHSSNKMVVGIYQQNSPPSANSFANQYDRSTLQKQGTADLKQDIEDVLGILKNLSKPQ</sequence>
<feature type="region of interest" description="Disordered" evidence="1">
    <location>
        <begin position="2287"/>
        <end position="2310"/>
    </location>
</feature>
<feature type="compositionally biased region" description="Basic and acidic residues" evidence="1">
    <location>
        <begin position="2098"/>
        <end position="2124"/>
    </location>
</feature>
<dbReference type="RefSeq" id="XP_001032064.2">
    <property type="nucleotide sequence ID" value="XM_001032064.2"/>
</dbReference>
<feature type="compositionally biased region" description="Polar residues" evidence="1">
    <location>
        <begin position="2682"/>
        <end position="2704"/>
    </location>
</feature>
<feature type="compositionally biased region" description="Polar residues" evidence="1">
    <location>
        <begin position="2211"/>
        <end position="2222"/>
    </location>
</feature>
<feature type="compositionally biased region" description="Basic and acidic residues" evidence="1">
    <location>
        <begin position="2057"/>
        <end position="2082"/>
    </location>
</feature>
<feature type="compositionally biased region" description="Polar residues" evidence="1">
    <location>
        <begin position="1633"/>
        <end position="1648"/>
    </location>
</feature>
<protein>
    <submittedName>
        <fullName evidence="2">Uncharacterized protein</fullName>
    </submittedName>
</protein>
<feature type="compositionally biased region" description="Polar residues" evidence="1">
    <location>
        <begin position="2190"/>
        <end position="2204"/>
    </location>
</feature>
<feature type="compositionally biased region" description="Basic and acidic residues" evidence="1">
    <location>
        <begin position="1920"/>
        <end position="1939"/>
    </location>
</feature>
<feature type="compositionally biased region" description="Polar residues" evidence="1">
    <location>
        <begin position="2036"/>
        <end position="2053"/>
    </location>
</feature>
<feature type="region of interest" description="Disordered" evidence="1">
    <location>
        <begin position="2098"/>
        <end position="2152"/>
    </location>
</feature>
<feature type="region of interest" description="Disordered" evidence="1">
    <location>
        <begin position="2325"/>
        <end position="2368"/>
    </location>
</feature>
<feature type="compositionally biased region" description="Polar residues" evidence="1">
    <location>
        <begin position="1120"/>
        <end position="1146"/>
    </location>
</feature>
<feature type="region of interest" description="Disordered" evidence="1">
    <location>
        <begin position="1098"/>
        <end position="1148"/>
    </location>
</feature>
<evidence type="ECO:0000256" key="1">
    <source>
        <dbReference type="SAM" id="MobiDB-lite"/>
    </source>
</evidence>
<reference evidence="3" key="1">
    <citation type="journal article" date="2006" name="PLoS Biol.">
        <title>Macronuclear genome sequence of the ciliate Tetrahymena thermophila, a model eukaryote.</title>
        <authorList>
            <person name="Eisen J.A."/>
            <person name="Coyne R.S."/>
            <person name="Wu M."/>
            <person name="Wu D."/>
            <person name="Thiagarajan M."/>
            <person name="Wortman J.R."/>
            <person name="Badger J.H."/>
            <person name="Ren Q."/>
            <person name="Amedeo P."/>
            <person name="Jones K.M."/>
            <person name="Tallon L.J."/>
            <person name="Delcher A.L."/>
            <person name="Salzberg S.L."/>
            <person name="Silva J.C."/>
            <person name="Haas B.J."/>
            <person name="Majoros W.H."/>
            <person name="Farzad M."/>
            <person name="Carlton J.M."/>
            <person name="Smith R.K. Jr."/>
            <person name="Garg J."/>
            <person name="Pearlman R.E."/>
            <person name="Karrer K.M."/>
            <person name="Sun L."/>
            <person name="Manning G."/>
            <person name="Elde N.C."/>
            <person name="Turkewitz A.P."/>
            <person name="Asai D.J."/>
            <person name="Wilkes D.E."/>
            <person name="Wang Y."/>
            <person name="Cai H."/>
            <person name="Collins K."/>
            <person name="Stewart B.A."/>
            <person name="Lee S.R."/>
            <person name="Wilamowska K."/>
            <person name="Weinberg Z."/>
            <person name="Ruzzo W.L."/>
            <person name="Wloga D."/>
            <person name="Gaertig J."/>
            <person name="Frankel J."/>
            <person name="Tsao C.-C."/>
            <person name="Gorovsky M.A."/>
            <person name="Keeling P.J."/>
            <person name="Waller R.F."/>
            <person name="Patron N.J."/>
            <person name="Cherry J.M."/>
            <person name="Stover N.A."/>
            <person name="Krieger C.J."/>
            <person name="del Toro C."/>
            <person name="Ryder H.F."/>
            <person name="Williamson S.C."/>
            <person name="Barbeau R.A."/>
            <person name="Hamilton E.P."/>
            <person name="Orias E."/>
        </authorList>
    </citation>
    <scope>NUCLEOTIDE SEQUENCE [LARGE SCALE GENOMIC DNA]</scope>
    <source>
        <strain evidence="3">SB210</strain>
    </source>
</reference>
<accession>Q22GD0</accession>
<feature type="compositionally biased region" description="Polar residues" evidence="1">
    <location>
        <begin position="1693"/>
        <end position="1711"/>
    </location>
</feature>
<feature type="region of interest" description="Disordered" evidence="1">
    <location>
        <begin position="1342"/>
        <end position="1366"/>
    </location>
</feature>
<dbReference type="EMBL" id="GG662460">
    <property type="protein sequence ID" value="EAR84401.2"/>
    <property type="molecule type" value="Genomic_DNA"/>
</dbReference>
<feature type="region of interest" description="Disordered" evidence="1">
    <location>
        <begin position="2189"/>
        <end position="2248"/>
    </location>
</feature>
<feature type="compositionally biased region" description="Polar residues" evidence="1">
    <location>
        <begin position="1866"/>
        <end position="1889"/>
    </location>
</feature>
<feature type="compositionally biased region" description="Basic residues" evidence="1">
    <location>
        <begin position="1679"/>
        <end position="1689"/>
    </location>
</feature>
<feature type="compositionally biased region" description="Polar residues" evidence="1">
    <location>
        <begin position="1738"/>
        <end position="1773"/>
    </location>
</feature>
<feature type="compositionally biased region" description="Acidic residues" evidence="1">
    <location>
        <begin position="1606"/>
        <end position="1615"/>
    </location>
</feature>
<feature type="compositionally biased region" description="Polar residues" evidence="1">
    <location>
        <begin position="2287"/>
        <end position="2302"/>
    </location>
</feature>
<feature type="compositionally biased region" description="Low complexity" evidence="1">
    <location>
        <begin position="220"/>
        <end position="231"/>
    </location>
</feature>
<feature type="region of interest" description="Disordered" evidence="1">
    <location>
        <begin position="1569"/>
        <end position="1711"/>
    </location>
</feature>
<proteinExistence type="predicted"/>
<feature type="compositionally biased region" description="Polar residues" evidence="1">
    <location>
        <begin position="2358"/>
        <end position="2368"/>
    </location>
</feature>
<feature type="region of interest" description="Disordered" evidence="1">
    <location>
        <begin position="602"/>
        <end position="623"/>
    </location>
</feature>